<dbReference type="AlphaFoldDB" id="G2MEB6"/>
<gene>
    <name evidence="1" type="ORF">HPSNT_03640</name>
</gene>
<dbReference type="PATRIC" id="fig|1055530.4.peg.735"/>
<proteinExistence type="predicted"/>
<evidence type="ECO:0000313" key="1">
    <source>
        <dbReference type="EMBL" id="AEN16878.1"/>
    </source>
</evidence>
<reference evidence="1 2" key="1">
    <citation type="submission" date="2011-08" db="EMBL/GenBank/DDBJ databases">
        <authorList>
            <person name="Kersulyte D."/>
            <person name="Choudhury A."/>
            <person name="Mukhopadhyay A.K."/>
            <person name="Nair G.B."/>
            <person name="Berg D.E."/>
        </authorList>
    </citation>
    <scope>NUCLEOTIDE SEQUENCE [LARGE SCALE GENOMIC DNA]</scope>
    <source>
        <strain evidence="2">SNT49</strain>
    </source>
</reference>
<accession>G2MEB6</accession>
<dbReference type="Proteomes" id="UP000008534">
    <property type="component" value="Chromosome"/>
</dbReference>
<protein>
    <submittedName>
        <fullName evidence="1">Uncharacterized protein</fullName>
    </submittedName>
</protein>
<organism evidence="1 2">
    <name type="scientific">Helicobacter pylori SNT49</name>
    <dbReference type="NCBI Taxonomy" id="1055530"/>
    <lineage>
        <taxon>Bacteria</taxon>
        <taxon>Pseudomonadati</taxon>
        <taxon>Campylobacterota</taxon>
        <taxon>Epsilonproteobacteria</taxon>
        <taxon>Campylobacterales</taxon>
        <taxon>Helicobacteraceae</taxon>
        <taxon>Helicobacter</taxon>
    </lineage>
</organism>
<evidence type="ECO:0000313" key="2">
    <source>
        <dbReference type="Proteomes" id="UP000008534"/>
    </source>
</evidence>
<sequence>MPLKSSHESLKITQLQEVGLRTPKLTIFSPMQKLLIRLYNQ</sequence>
<dbReference type="HOGENOM" id="CLU_3271123_0_0_7"/>
<dbReference type="EMBL" id="CP002983">
    <property type="protein sequence ID" value="AEN16878.1"/>
    <property type="molecule type" value="Genomic_DNA"/>
</dbReference>
<dbReference type="KEGG" id="hen:HPSNT_03640"/>
<name>G2MEB6_HELPX</name>